<dbReference type="Proteomes" id="UP001153076">
    <property type="component" value="Unassembled WGS sequence"/>
</dbReference>
<organism evidence="2 3">
    <name type="scientific">Carnegiea gigantea</name>
    <dbReference type="NCBI Taxonomy" id="171969"/>
    <lineage>
        <taxon>Eukaryota</taxon>
        <taxon>Viridiplantae</taxon>
        <taxon>Streptophyta</taxon>
        <taxon>Embryophyta</taxon>
        <taxon>Tracheophyta</taxon>
        <taxon>Spermatophyta</taxon>
        <taxon>Magnoliopsida</taxon>
        <taxon>eudicotyledons</taxon>
        <taxon>Gunneridae</taxon>
        <taxon>Pentapetalae</taxon>
        <taxon>Caryophyllales</taxon>
        <taxon>Cactineae</taxon>
        <taxon>Cactaceae</taxon>
        <taxon>Cactoideae</taxon>
        <taxon>Echinocereeae</taxon>
        <taxon>Carnegiea</taxon>
    </lineage>
</organism>
<reference evidence="2" key="1">
    <citation type="submission" date="2022-04" db="EMBL/GenBank/DDBJ databases">
        <title>Carnegiea gigantea Genome sequencing and assembly v2.</title>
        <authorList>
            <person name="Copetti D."/>
            <person name="Sanderson M.J."/>
            <person name="Burquez A."/>
            <person name="Wojciechowski M.F."/>
        </authorList>
    </citation>
    <scope>NUCLEOTIDE SEQUENCE</scope>
    <source>
        <strain evidence="2">SGP5-SGP5p</strain>
        <tissue evidence="2">Aerial part</tissue>
    </source>
</reference>
<feature type="transmembrane region" description="Helical" evidence="1">
    <location>
        <begin position="40"/>
        <end position="65"/>
    </location>
</feature>
<feature type="transmembrane region" description="Helical" evidence="1">
    <location>
        <begin position="85"/>
        <end position="106"/>
    </location>
</feature>
<keyword evidence="1" id="KW-0472">Membrane</keyword>
<keyword evidence="1" id="KW-0812">Transmembrane</keyword>
<dbReference type="AlphaFoldDB" id="A0A9Q1GQF6"/>
<evidence type="ECO:0000313" key="2">
    <source>
        <dbReference type="EMBL" id="KAJ8423567.1"/>
    </source>
</evidence>
<evidence type="ECO:0000313" key="3">
    <source>
        <dbReference type="Proteomes" id="UP001153076"/>
    </source>
</evidence>
<keyword evidence="3" id="KW-1185">Reference proteome</keyword>
<comment type="caution">
    <text evidence="2">The sequence shown here is derived from an EMBL/GenBank/DDBJ whole genome shotgun (WGS) entry which is preliminary data.</text>
</comment>
<keyword evidence="1" id="KW-1133">Transmembrane helix</keyword>
<evidence type="ECO:0000256" key="1">
    <source>
        <dbReference type="SAM" id="Phobius"/>
    </source>
</evidence>
<sequence>MALSAGSNEDGCSKNSVDRISHLFLDVTERILECLPLKDAISFLIIRLFVKLHILMIVAMMIVIYANTHGKSQKICLHAQNISTLCFSAMLVLFISLSFAFLTGFLEMQTLVAGFNLFLVNLSRNFTIRPEQNTYLGLLQMRKVPSCMFSGVGFDHLTHLTLIKFRLTSLPPTFSGFPRLVSLQVHLFFMTDGEANKIEILVSKCSLLESLDLDLHEGKSCLSIHAPKLQNLLSSICLEETNKIKTLSLKIPLHQHQKRDTIMEFFTCLPNIEQLVKLLGQLRQLRDLTFHGVTFINQVTISFICCFVKMAPKLQKFYTHTIDAGQPSTNNMIVDEDCCLDYLRSAKFRCHHGTLSPTLQLIKLILASSPILEAMIIEAIEEDKDKLNIVKELL</sequence>
<dbReference type="OrthoDB" id="612216at2759"/>
<dbReference type="EMBL" id="JAKOGI010001939">
    <property type="protein sequence ID" value="KAJ8423567.1"/>
    <property type="molecule type" value="Genomic_DNA"/>
</dbReference>
<accession>A0A9Q1GQF6</accession>
<dbReference type="SUPFAM" id="SSF52047">
    <property type="entry name" value="RNI-like"/>
    <property type="match status" value="1"/>
</dbReference>
<gene>
    <name evidence="2" type="ORF">Cgig2_018403</name>
</gene>
<protein>
    <submittedName>
        <fullName evidence="2">Uncharacterized protein</fullName>
    </submittedName>
</protein>
<name>A0A9Q1GQF6_9CARY</name>
<proteinExistence type="predicted"/>